<accession>A0A2G6KC64</accession>
<reference evidence="1 2" key="1">
    <citation type="submission" date="2017-10" db="EMBL/GenBank/DDBJ databases">
        <title>Novel microbial diversity and functional potential in the marine mammal oral microbiome.</title>
        <authorList>
            <person name="Dudek N.K."/>
            <person name="Sun C.L."/>
            <person name="Burstein D."/>
            <person name="Kantor R.S."/>
            <person name="Aliaga Goltsman D.S."/>
            <person name="Bik E.M."/>
            <person name="Thomas B.C."/>
            <person name="Banfield J.F."/>
            <person name="Relman D.A."/>
        </authorList>
    </citation>
    <scope>NUCLEOTIDE SEQUENCE [LARGE SCALE GENOMIC DNA]</scope>
    <source>
        <strain evidence="1">DOLJORAL78_47_16</strain>
    </source>
</reference>
<dbReference type="AlphaFoldDB" id="A0A2G6KC64"/>
<dbReference type="Proteomes" id="UP000230821">
    <property type="component" value="Unassembled WGS sequence"/>
</dbReference>
<evidence type="ECO:0000313" key="2">
    <source>
        <dbReference type="Proteomes" id="UP000230821"/>
    </source>
</evidence>
<evidence type="ECO:0000313" key="1">
    <source>
        <dbReference type="EMBL" id="PIE33286.1"/>
    </source>
</evidence>
<protein>
    <submittedName>
        <fullName evidence="1">Uncharacterized protein</fullName>
    </submittedName>
</protein>
<gene>
    <name evidence="1" type="ORF">CSA56_12520</name>
</gene>
<organism evidence="1 2">
    <name type="scientific">candidate division KSB3 bacterium</name>
    <dbReference type="NCBI Taxonomy" id="2044937"/>
    <lineage>
        <taxon>Bacteria</taxon>
        <taxon>candidate division KSB3</taxon>
    </lineage>
</organism>
<dbReference type="EMBL" id="PDSK01000101">
    <property type="protein sequence ID" value="PIE33286.1"/>
    <property type="molecule type" value="Genomic_DNA"/>
</dbReference>
<name>A0A2G6KC64_9BACT</name>
<sequence length="81" mass="9454">MPTAYGMKRLVFGLASKPWGEKDKIVNFYFGSSKHQMTIGSQDQEKFARISPFGTENTMYVEKNRYCLHVSEQRRFLDVLL</sequence>
<comment type="caution">
    <text evidence="1">The sequence shown here is derived from an EMBL/GenBank/DDBJ whole genome shotgun (WGS) entry which is preliminary data.</text>
</comment>
<proteinExistence type="predicted"/>